<reference evidence="3 4" key="1">
    <citation type="journal article" date="2013" name="Genome Announc.">
        <title>Genome Sequence of Moraxella macacae 0408225, a Novel Bacterial Species Isolated from a Cynomolgus Macaque with Epistaxis.</title>
        <authorList>
            <person name="Ladner J.T."/>
            <person name="Whitehouse C.A."/>
            <person name="Koroleva G.I."/>
            <person name="Palacios G.F."/>
        </authorList>
    </citation>
    <scope>NUCLEOTIDE SEQUENCE [LARGE SCALE GENOMIC DNA]</scope>
    <source>
        <strain evidence="3 4">0408225</strain>
    </source>
</reference>
<evidence type="ECO:0000259" key="2">
    <source>
        <dbReference type="Pfam" id="PF01648"/>
    </source>
</evidence>
<keyword evidence="4" id="KW-1185">Reference proteome</keyword>
<dbReference type="PATRIC" id="fig|1230338.3.peg.1953"/>
<organism evidence="3 4">
    <name type="scientific">Moraxella macacae 0408225</name>
    <dbReference type="NCBI Taxonomy" id="1230338"/>
    <lineage>
        <taxon>Bacteria</taxon>
        <taxon>Pseudomonadati</taxon>
        <taxon>Pseudomonadota</taxon>
        <taxon>Gammaproteobacteria</taxon>
        <taxon>Moraxellales</taxon>
        <taxon>Moraxellaceae</taxon>
        <taxon>Moraxella</taxon>
    </lineage>
</organism>
<dbReference type="Pfam" id="PF01648">
    <property type="entry name" value="ACPS"/>
    <property type="match status" value="1"/>
</dbReference>
<name>L2F8B5_9GAMM</name>
<dbReference type="Gene3D" id="3.90.470.20">
    <property type="entry name" value="4'-phosphopantetheinyl transferase domain"/>
    <property type="match status" value="1"/>
</dbReference>
<sequence>MQIYHLTLANAWLAIANIDEMLIDEILANQVAIDSDVCFATTNFATTNFTKPKPKSKSSLACRQLLSQLQIAIHQIGELNESEFPYCFIANSQKWFVSFSHSQYQVAVLLANVANIGVDIENKPIKSGVVRRFFSQAENQWLGQIDMEHAQLAKTLLWTLKESHIKATNNKATNNQQNNQQTNQNSQQNLTLAKGLGVNVLQWARFNELGLLLQNNKPYNELILANAVIGFLPNFQCGWWVGRSL</sequence>
<comment type="caution">
    <text evidence="3">The sequence shown here is derived from an EMBL/GenBank/DDBJ whole genome shotgun (WGS) entry which is preliminary data.</text>
</comment>
<evidence type="ECO:0000313" key="3">
    <source>
        <dbReference type="EMBL" id="ELA08703.1"/>
    </source>
</evidence>
<dbReference type="OrthoDB" id="6657592at2"/>
<dbReference type="InterPro" id="IPR008278">
    <property type="entry name" value="4-PPantetheinyl_Trfase_dom"/>
</dbReference>
<proteinExistence type="predicted"/>
<dbReference type="GO" id="GO:0000287">
    <property type="term" value="F:magnesium ion binding"/>
    <property type="evidence" value="ECO:0007669"/>
    <property type="project" value="InterPro"/>
</dbReference>
<gene>
    <name evidence="3" type="ORF">MOMA_09096</name>
</gene>
<dbReference type="STRING" id="1230338.MOMA_09096"/>
<dbReference type="RefSeq" id="WP_009502263.1">
    <property type="nucleotide sequence ID" value="NZ_ANIN01000002.1"/>
</dbReference>
<accession>L2F8B5</accession>
<evidence type="ECO:0000256" key="1">
    <source>
        <dbReference type="ARBA" id="ARBA00022679"/>
    </source>
</evidence>
<feature type="domain" description="4'-phosphopantetheinyl transferase" evidence="2">
    <location>
        <begin position="116"/>
        <end position="179"/>
    </location>
</feature>
<dbReference type="SUPFAM" id="SSF56214">
    <property type="entry name" value="4'-phosphopantetheinyl transferase"/>
    <property type="match status" value="1"/>
</dbReference>
<dbReference type="GO" id="GO:0008897">
    <property type="term" value="F:holo-[acyl-carrier-protein] synthase activity"/>
    <property type="evidence" value="ECO:0007669"/>
    <property type="project" value="InterPro"/>
</dbReference>
<keyword evidence="1 3" id="KW-0808">Transferase</keyword>
<dbReference type="Proteomes" id="UP000023795">
    <property type="component" value="Unassembled WGS sequence"/>
</dbReference>
<protein>
    <submittedName>
        <fullName evidence="3">4'-phosphopantetheinyl transferase</fullName>
    </submittedName>
</protein>
<evidence type="ECO:0000313" key="4">
    <source>
        <dbReference type="Proteomes" id="UP000023795"/>
    </source>
</evidence>
<dbReference type="InterPro" id="IPR037143">
    <property type="entry name" value="4-PPantetheinyl_Trfase_dom_sf"/>
</dbReference>
<dbReference type="EMBL" id="ANIN01000002">
    <property type="protein sequence ID" value="ELA08703.1"/>
    <property type="molecule type" value="Genomic_DNA"/>
</dbReference>
<dbReference type="AlphaFoldDB" id="L2F8B5"/>
<dbReference type="eggNOG" id="COG2091">
    <property type="taxonomic scope" value="Bacteria"/>
</dbReference>